<protein>
    <submittedName>
        <fullName evidence="3">Glycosyltransferase</fullName>
        <ecNumber evidence="3">2.4.-.-</ecNumber>
    </submittedName>
</protein>
<dbReference type="Gene3D" id="3.40.50.2000">
    <property type="entry name" value="Glycogen Phosphorylase B"/>
    <property type="match status" value="1"/>
</dbReference>
<evidence type="ECO:0000313" key="4">
    <source>
        <dbReference type="Proteomes" id="UP001220662"/>
    </source>
</evidence>
<dbReference type="Pfam" id="PF13692">
    <property type="entry name" value="Glyco_trans_1_4"/>
    <property type="match status" value="1"/>
</dbReference>
<dbReference type="PANTHER" id="PTHR12526">
    <property type="entry name" value="GLYCOSYLTRANSFERASE"/>
    <property type="match status" value="1"/>
</dbReference>
<name>A0AAW6P5N6_9PSED</name>
<dbReference type="EMBL" id="JARJLR010000207">
    <property type="protein sequence ID" value="MDF3842317.1"/>
    <property type="molecule type" value="Genomic_DNA"/>
</dbReference>
<keyword evidence="1" id="KW-0472">Membrane</keyword>
<dbReference type="Gene3D" id="3.90.550.10">
    <property type="entry name" value="Spore Coat Polysaccharide Biosynthesis Protein SpsA, Chain A"/>
    <property type="match status" value="1"/>
</dbReference>
<organism evidence="3 4">
    <name type="scientific">Pseudomonas citronellolis</name>
    <dbReference type="NCBI Taxonomy" id="53408"/>
    <lineage>
        <taxon>Bacteria</taxon>
        <taxon>Pseudomonadati</taxon>
        <taxon>Pseudomonadota</taxon>
        <taxon>Gammaproteobacteria</taxon>
        <taxon>Pseudomonadales</taxon>
        <taxon>Pseudomonadaceae</taxon>
        <taxon>Pseudomonas</taxon>
    </lineage>
</organism>
<keyword evidence="1" id="KW-1003">Cell membrane</keyword>
<dbReference type="AlphaFoldDB" id="A0AAW6P5N6"/>
<dbReference type="EC" id="2.4.-.-" evidence="3"/>
<gene>
    <name evidence="3" type="ORF">P3W55_11435</name>
</gene>
<sequence>MKIDVSVVLNIHREALYLRPTLYSLDTCATEAAQHGIIVELVAVFDRSDAATRAVFQSTPLTGFAAIKSVEIDVGSLGLARNAGVELAEGEFVWTADADDLVSRNALIQLVRTARNHPHKNVAIFIEYLAAFGEQYHVVRYVGSEWLTAADFAYQHPYVSRIFLRASIFKELQYLDLKVTTGFAYEDWDFNCRLFSSGTTFLIAPDTVFFYRQRNNSLLRQANAVSARLIPHSTLFEPSFFRTLMTNSRKEHPDWNGFLAGRRRFHERDLAKELLDSAGMTDYIAEAAALDPEVEPYRIESAPSYYPIPWDGQHWGFRLERLYELLGSHSFTDVVLLPWLRPGGAEKYILQILGKLQAQGLSKRILVLTGQSASKHEWTYLLPKGSVFIDLFNTFPSLSDMDRNTLAVRAILATANEGARLHLKSSKFSHQIMDSFSPALSAHLKIVYYRFSDGIYDWEQHRIHGPWGIKFLRQHFSFIDKVVSDCYSIVEKDAAALGQNDQKYNVIYTNCKISKKHKKNTTAPCMRLLWASRIATEKRPELIRLVASRLSQEIPNISIDAYGTIDPGYDSKIFDAPGLTWRGEFSNFFDLPIDQYDAFIYTSKFDGLPNIILEAMGAGLLVIAPDVGGIAEAVIDGDTGYLIPDLIDDTTLVEAYVQAVKQMYARWEHTSSMRERARGLIQERHGEHAFSERVAQTFGVTTVQEKP</sequence>
<evidence type="ECO:0000313" key="3">
    <source>
        <dbReference type="EMBL" id="MDF3842317.1"/>
    </source>
</evidence>
<dbReference type="InterPro" id="IPR001173">
    <property type="entry name" value="Glyco_trans_2-like"/>
</dbReference>
<reference evidence="3" key="1">
    <citation type="submission" date="2023-03" db="EMBL/GenBank/DDBJ databases">
        <title>Draft assemblies of triclosan tolerant bacteria isolated from returned activated sludge.</title>
        <authorList>
            <person name="Van Hamelsveld S."/>
        </authorList>
    </citation>
    <scope>NUCLEOTIDE SEQUENCE</scope>
    <source>
        <strain evidence="3">GW210015_S63</strain>
    </source>
</reference>
<keyword evidence="3" id="KW-0328">Glycosyltransferase</keyword>
<accession>A0AAW6P5N6</accession>
<dbReference type="CDD" id="cd00761">
    <property type="entry name" value="Glyco_tranf_GTA_type"/>
    <property type="match status" value="1"/>
</dbReference>
<dbReference type="PANTHER" id="PTHR12526:SF637">
    <property type="entry name" value="GLYCOSYLTRANSFERASE EPSF-RELATED"/>
    <property type="match status" value="1"/>
</dbReference>
<dbReference type="Pfam" id="PF00535">
    <property type="entry name" value="Glycos_transf_2"/>
    <property type="match status" value="1"/>
</dbReference>
<dbReference type="GO" id="GO:0016757">
    <property type="term" value="F:glycosyltransferase activity"/>
    <property type="evidence" value="ECO:0007669"/>
    <property type="project" value="UniProtKB-KW"/>
</dbReference>
<dbReference type="SUPFAM" id="SSF53756">
    <property type="entry name" value="UDP-Glycosyltransferase/glycogen phosphorylase"/>
    <property type="match status" value="1"/>
</dbReference>
<evidence type="ECO:0000256" key="1">
    <source>
        <dbReference type="ARBA" id="ARBA00022519"/>
    </source>
</evidence>
<dbReference type="RefSeq" id="WP_269962112.1">
    <property type="nucleotide sequence ID" value="NZ_CP034688.1"/>
</dbReference>
<dbReference type="SUPFAM" id="SSF53448">
    <property type="entry name" value="Nucleotide-diphospho-sugar transferases"/>
    <property type="match status" value="1"/>
</dbReference>
<dbReference type="InterPro" id="IPR029044">
    <property type="entry name" value="Nucleotide-diphossugar_trans"/>
</dbReference>
<comment type="caution">
    <text evidence="3">The sequence shown here is derived from an EMBL/GenBank/DDBJ whole genome shotgun (WGS) entry which is preliminary data.</text>
</comment>
<proteinExistence type="predicted"/>
<dbReference type="Proteomes" id="UP001220662">
    <property type="component" value="Unassembled WGS sequence"/>
</dbReference>
<keyword evidence="1" id="KW-0997">Cell inner membrane</keyword>
<feature type="domain" description="Glycosyltransferase 2-like" evidence="2">
    <location>
        <begin position="6"/>
        <end position="126"/>
    </location>
</feature>
<keyword evidence="3" id="KW-0808">Transferase</keyword>
<evidence type="ECO:0000259" key="2">
    <source>
        <dbReference type="Pfam" id="PF00535"/>
    </source>
</evidence>